<accession>A0A822XVV4</accession>
<proteinExistence type="predicted"/>
<reference evidence="1 2" key="1">
    <citation type="journal article" date="2020" name="Mol. Biol. Evol.">
        <title>Distinct Expression and Methylation Patterns for Genes with Different Fates following a Single Whole-Genome Duplication in Flowering Plants.</title>
        <authorList>
            <person name="Shi T."/>
            <person name="Rahmani R.S."/>
            <person name="Gugger P.F."/>
            <person name="Wang M."/>
            <person name="Li H."/>
            <person name="Zhang Y."/>
            <person name="Li Z."/>
            <person name="Wang Q."/>
            <person name="Van de Peer Y."/>
            <person name="Marchal K."/>
            <person name="Chen J."/>
        </authorList>
    </citation>
    <scope>NUCLEOTIDE SEQUENCE [LARGE SCALE GENOMIC DNA]</scope>
    <source>
        <tissue evidence="1">Leaf</tissue>
    </source>
</reference>
<name>A0A822XVV4_NELNU</name>
<protein>
    <submittedName>
        <fullName evidence="1">Uncharacterized protein</fullName>
    </submittedName>
</protein>
<dbReference type="EMBL" id="DUZY01000001">
    <property type="protein sequence ID" value="DAD22905.1"/>
    <property type="molecule type" value="Genomic_DNA"/>
</dbReference>
<keyword evidence="2" id="KW-1185">Reference proteome</keyword>
<dbReference type="AlphaFoldDB" id="A0A822XVV4"/>
<evidence type="ECO:0000313" key="2">
    <source>
        <dbReference type="Proteomes" id="UP000607653"/>
    </source>
</evidence>
<evidence type="ECO:0000313" key="1">
    <source>
        <dbReference type="EMBL" id="DAD22905.1"/>
    </source>
</evidence>
<sequence>MKAILSINDGFLKCLADDGNKSMVPLGMLLGKGSEQEASDLMRTTNIRGKVNTRPNMTIIIGQSQGTMIILPNDDSGEMDQNWIEVVGDLLPVPPLSQSLLRNNISALTH</sequence>
<comment type="caution">
    <text evidence="1">The sequence shown here is derived from an EMBL/GenBank/DDBJ whole genome shotgun (WGS) entry which is preliminary data.</text>
</comment>
<gene>
    <name evidence="1" type="ORF">HUJ06_024368</name>
</gene>
<organism evidence="1 2">
    <name type="scientific">Nelumbo nucifera</name>
    <name type="common">Sacred lotus</name>
    <dbReference type="NCBI Taxonomy" id="4432"/>
    <lineage>
        <taxon>Eukaryota</taxon>
        <taxon>Viridiplantae</taxon>
        <taxon>Streptophyta</taxon>
        <taxon>Embryophyta</taxon>
        <taxon>Tracheophyta</taxon>
        <taxon>Spermatophyta</taxon>
        <taxon>Magnoliopsida</taxon>
        <taxon>Proteales</taxon>
        <taxon>Nelumbonaceae</taxon>
        <taxon>Nelumbo</taxon>
    </lineage>
</organism>
<dbReference type="Proteomes" id="UP000607653">
    <property type="component" value="Unassembled WGS sequence"/>
</dbReference>